<dbReference type="Gene3D" id="3.30.565.10">
    <property type="entry name" value="Histidine kinase-like ATPase, C-terminal domain"/>
    <property type="match status" value="1"/>
</dbReference>
<dbReference type="SUPFAM" id="SSF158472">
    <property type="entry name" value="HAMP domain-like"/>
    <property type="match status" value="1"/>
</dbReference>
<evidence type="ECO:0000256" key="6">
    <source>
        <dbReference type="ARBA" id="ARBA00022679"/>
    </source>
</evidence>
<dbReference type="Pfam" id="PF00672">
    <property type="entry name" value="HAMP"/>
    <property type="match status" value="1"/>
</dbReference>
<evidence type="ECO:0000259" key="16">
    <source>
        <dbReference type="PROSITE" id="PS50109"/>
    </source>
</evidence>
<reference evidence="20" key="1">
    <citation type="submission" date="2019-03" db="EMBL/GenBank/DDBJ databases">
        <title>Metabolic reconstructions from genomes of highly enriched 'Candidatus Accumulibacter' and 'Candidatus Competibacter' bioreactor populations.</title>
        <authorList>
            <person name="Annavajhala M.K."/>
            <person name="Welles L."/>
            <person name="Abbas B."/>
            <person name="Sorokin D."/>
            <person name="Park H."/>
            <person name="Van Loosdrecht M."/>
            <person name="Chandran K."/>
        </authorList>
    </citation>
    <scope>NUCLEOTIDE SEQUENCE</scope>
    <source>
        <strain evidence="20">SBR_L</strain>
    </source>
</reference>
<evidence type="ECO:0000256" key="9">
    <source>
        <dbReference type="ARBA" id="ARBA00022989"/>
    </source>
</evidence>
<dbReference type="SMART" id="SM00448">
    <property type="entry name" value="REC"/>
    <property type="match status" value="1"/>
</dbReference>
<feature type="domain" description="HAMP" evidence="18">
    <location>
        <begin position="499"/>
        <end position="554"/>
    </location>
</feature>
<feature type="compositionally biased region" description="Basic and acidic residues" evidence="14">
    <location>
        <begin position="33"/>
        <end position="43"/>
    </location>
</feature>
<dbReference type="InterPro" id="IPR011006">
    <property type="entry name" value="CheY-like_superfamily"/>
</dbReference>
<dbReference type="InterPro" id="IPR033479">
    <property type="entry name" value="dCache_1"/>
</dbReference>
<evidence type="ECO:0000256" key="4">
    <source>
        <dbReference type="ARBA" id="ARBA00022475"/>
    </source>
</evidence>
<evidence type="ECO:0000256" key="14">
    <source>
        <dbReference type="SAM" id="MobiDB-lite"/>
    </source>
</evidence>
<dbReference type="PANTHER" id="PTHR45339:SF5">
    <property type="entry name" value="HISTIDINE KINASE"/>
    <property type="match status" value="1"/>
</dbReference>
<feature type="domain" description="Histidine kinase" evidence="16">
    <location>
        <begin position="605"/>
        <end position="826"/>
    </location>
</feature>
<evidence type="ECO:0000259" key="18">
    <source>
        <dbReference type="PROSITE" id="PS50885"/>
    </source>
</evidence>
<keyword evidence="6" id="KW-0808">Transferase</keyword>
<dbReference type="SMART" id="SM00304">
    <property type="entry name" value="HAMP"/>
    <property type="match status" value="1"/>
</dbReference>
<dbReference type="InterPro" id="IPR003661">
    <property type="entry name" value="HisK_dim/P_dom"/>
</dbReference>
<evidence type="ECO:0000256" key="1">
    <source>
        <dbReference type="ARBA" id="ARBA00000085"/>
    </source>
</evidence>
<dbReference type="InterPro" id="IPR036097">
    <property type="entry name" value="HisK_dim/P_sf"/>
</dbReference>
<evidence type="ECO:0000256" key="13">
    <source>
        <dbReference type="PROSITE-ProRule" id="PRU00169"/>
    </source>
</evidence>
<dbReference type="PROSITE" id="PS50110">
    <property type="entry name" value="RESPONSE_REGULATORY"/>
    <property type="match status" value="1"/>
</dbReference>
<accession>A0ABX1TDE2</accession>
<dbReference type="InterPro" id="IPR036641">
    <property type="entry name" value="HPT_dom_sf"/>
</dbReference>
<name>A0ABX1TDE2_9PROT</name>
<dbReference type="CDD" id="cd00082">
    <property type="entry name" value="HisKA"/>
    <property type="match status" value="1"/>
</dbReference>
<dbReference type="SUPFAM" id="SSF47226">
    <property type="entry name" value="Histidine-containing phosphotransfer domain, HPT domain"/>
    <property type="match status" value="1"/>
</dbReference>
<dbReference type="SUPFAM" id="SSF47384">
    <property type="entry name" value="Homodimeric domain of signal transducing histidine kinase"/>
    <property type="match status" value="1"/>
</dbReference>
<dbReference type="InterPro" id="IPR003594">
    <property type="entry name" value="HATPase_dom"/>
</dbReference>
<dbReference type="Gene3D" id="3.40.50.2300">
    <property type="match status" value="1"/>
</dbReference>
<dbReference type="Pfam" id="PF00512">
    <property type="entry name" value="HisKA"/>
    <property type="match status" value="1"/>
</dbReference>
<dbReference type="Gene3D" id="1.20.120.160">
    <property type="entry name" value="HPT domain"/>
    <property type="match status" value="1"/>
</dbReference>
<keyword evidence="4" id="KW-1003">Cell membrane</keyword>
<dbReference type="PROSITE" id="PS50894">
    <property type="entry name" value="HPT"/>
    <property type="match status" value="1"/>
</dbReference>
<dbReference type="Pfam" id="PF00072">
    <property type="entry name" value="Response_reg"/>
    <property type="match status" value="1"/>
</dbReference>
<evidence type="ECO:0000256" key="7">
    <source>
        <dbReference type="ARBA" id="ARBA00022692"/>
    </source>
</evidence>
<feature type="transmembrane region" description="Helical" evidence="15">
    <location>
        <begin position="181"/>
        <end position="206"/>
    </location>
</feature>
<evidence type="ECO:0000313" key="20">
    <source>
        <dbReference type="EMBL" id="NMQ07674.1"/>
    </source>
</evidence>
<dbReference type="SUPFAM" id="SSF52172">
    <property type="entry name" value="CheY-like"/>
    <property type="match status" value="1"/>
</dbReference>
<evidence type="ECO:0000256" key="3">
    <source>
        <dbReference type="ARBA" id="ARBA00012438"/>
    </source>
</evidence>
<dbReference type="CDD" id="cd16922">
    <property type="entry name" value="HATPase_EvgS-ArcB-TorS-like"/>
    <property type="match status" value="1"/>
</dbReference>
<gene>
    <name evidence="20" type="ORF">E4Q08_21745</name>
</gene>
<dbReference type="InterPro" id="IPR005467">
    <property type="entry name" value="His_kinase_dom"/>
</dbReference>
<protein>
    <recommendedName>
        <fullName evidence="3">histidine kinase</fullName>
        <ecNumber evidence="3">2.7.13.3</ecNumber>
    </recommendedName>
</protein>
<evidence type="ECO:0000256" key="15">
    <source>
        <dbReference type="SAM" id="Phobius"/>
    </source>
</evidence>
<dbReference type="Gene3D" id="1.10.287.130">
    <property type="match status" value="1"/>
</dbReference>
<evidence type="ECO:0000256" key="10">
    <source>
        <dbReference type="ARBA" id="ARBA00023012"/>
    </source>
</evidence>
<feature type="compositionally biased region" description="Basic residues" evidence="14">
    <location>
        <begin position="9"/>
        <end position="32"/>
    </location>
</feature>
<evidence type="ECO:0000259" key="17">
    <source>
        <dbReference type="PROSITE" id="PS50110"/>
    </source>
</evidence>
<dbReference type="SMART" id="SM00388">
    <property type="entry name" value="HisKA"/>
    <property type="match status" value="1"/>
</dbReference>
<dbReference type="InterPro" id="IPR036890">
    <property type="entry name" value="HATPase_C_sf"/>
</dbReference>
<dbReference type="PRINTS" id="PR00344">
    <property type="entry name" value="BCTRLSENSOR"/>
</dbReference>
<feature type="domain" description="HPt" evidence="19">
    <location>
        <begin position="1016"/>
        <end position="1107"/>
    </location>
</feature>
<dbReference type="InterPro" id="IPR004358">
    <property type="entry name" value="Sig_transdc_His_kin-like_C"/>
</dbReference>
<evidence type="ECO:0000256" key="8">
    <source>
        <dbReference type="ARBA" id="ARBA00022777"/>
    </source>
</evidence>
<dbReference type="Pfam" id="PF02518">
    <property type="entry name" value="HATPase_c"/>
    <property type="match status" value="1"/>
</dbReference>
<dbReference type="CDD" id="cd06225">
    <property type="entry name" value="HAMP"/>
    <property type="match status" value="1"/>
</dbReference>
<comment type="catalytic activity">
    <reaction evidence="1">
        <text>ATP + protein L-histidine = ADP + protein N-phospho-L-histidine.</text>
        <dbReference type="EC" id="2.7.13.3"/>
    </reaction>
</comment>
<dbReference type="Gene3D" id="6.10.340.10">
    <property type="match status" value="1"/>
</dbReference>
<dbReference type="Pfam" id="PF02743">
    <property type="entry name" value="dCache_1"/>
    <property type="match status" value="1"/>
</dbReference>
<keyword evidence="21" id="KW-1185">Reference proteome</keyword>
<dbReference type="SMART" id="SM00387">
    <property type="entry name" value="HATPase_c"/>
    <property type="match status" value="1"/>
</dbReference>
<dbReference type="InterPro" id="IPR001789">
    <property type="entry name" value="Sig_transdc_resp-reg_receiver"/>
</dbReference>
<evidence type="ECO:0000313" key="21">
    <source>
        <dbReference type="Proteomes" id="UP000886469"/>
    </source>
</evidence>
<evidence type="ECO:0000256" key="12">
    <source>
        <dbReference type="PROSITE-ProRule" id="PRU00110"/>
    </source>
</evidence>
<keyword evidence="5 13" id="KW-0597">Phosphoprotein</keyword>
<evidence type="ECO:0000256" key="11">
    <source>
        <dbReference type="ARBA" id="ARBA00023136"/>
    </source>
</evidence>
<dbReference type="InterPro" id="IPR008207">
    <property type="entry name" value="Sig_transdc_His_kin_Hpt_dom"/>
</dbReference>
<feature type="modified residue" description="Phosphohistidine" evidence="12">
    <location>
        <position position="1055"/>
    </location>
</feature>
<dbReference type="PANTHER" id="PTHR45339">
    <property type="entry name" value="HYBRID SIGNAL TRANSDUCTION HISTIDINE KINASE J"/>
    <property type="match status" value="1"/>
</dbReference>
<dbReference type="PROSITE" id="PS50109">
    <property type="entry name" value="HIS_KIN"/>
    <property type="match status" value="1"/>
</dbReference>
<dbReference type="InterPro" id="IPR003660">
    <property type="entry name" value="HAMP_dom"/>
</dbReference>
<keyword evidence="8" id="KW-0418">Kinase</keyword>
<evidence type="ECO:0000256" key="2">
    <source>
        <dbReference type="ARBA" id="ARBA00004651"/>
    </source>
</evidence>
<feature type="modified residue" description="4-aspartylphosphate" evidence="13">
    <location>
        <position position="904"/>
    </location>
</feature>
<feature type="region of interest" description="Disordered" evidence="14">
    <location>
        <begin position="1"/>
        <end position="44"/>
    </location>
</feature>
<dbReference type="PROSITE" id="PS50885">
    <property type="entry name" value="HAMP"/>
    <property type="match status" value="1"/>
</dbReference>
<feature type="domain" description="Response regulatory" evidence="17">
    <location>
        <begin position="852"/>
        <end position="971"/>
    </location>
</feature>
<comment type="subcellular location">
    <subcellularLocation>
        <location evidence="2">Cell membrane</location>
        <topology evidence="2">Multi-pass membrane protein</topology>
    </subcellularLocation>
</comment>
<dbReference type="EMBL" id="SPMX01000088">
    <property type="protein sequence ID" value="NMQ07674.1"/>
    <property type="molecule type" value="Genomic_DNA"/>
</dbReference>
<sequence>MHCAGNWRSRSRRCAPASRRRSSHRPPGRRRTERPAHRREPDLPGRCPPRSRPCCACCRTRMAAVPRRSKAVLESCRTATGNRCCRRRGHRCRNSISRPRGNSSPAARRPDDDAALLERTAPALLHRPRRGRRGVFRALRTASGRRFGRHRCAAAARSNPQSSARRTVNIAVNRRSPGTGIVLRVAGLFGTLLVLAITTLLTAWLYGLPFFDLPGAKQIHLADARQALELSADSRSTQIESALRERRGNLRLLSESPVLVQALATPLTQAASAAASRHFQSVMGAYPDVFEYLALVSTGDGRVLAASDASMAGRPLADAGLLGRLSTPGVVEQIETTGPTVAGEPSLIIARQVIERNAAATSTGKLLGVLVASVSIQELLGHFDRVELRSLGDSGSVSLFDQQRRRLATFRLLAGAGEMPPPPASQEMDGSFVENAANGRLTLATYRFVRIAANEGWSLVLRRERDEILHELEQRAGQLLLFGLLFTVCSLIVVALAARHVTRPIRELANVAQRLAEGELNARVKLAKPHHGDEVTTLAAAFNSMAARFETWHATLASEVATRTRELIDQQLQLEGLVEKRTADLRAALAAATQADRAKDAFLANVSHELRTPLNAVIGLAGLARQLSRDPRQQDYLDKIGSAGKSLAHLINDLLDLTKIVAGRLEFENTTFSLRGMFERSKSVLMHQAAEKGLTLVERIDAEVPDTLIGDPLRIEQILLNLLGNAIKFTSSGHIELRISVLHSEATRVRLAIDVEDTGLGLSEPEIAQLFQPFGQADASMTRKFGGSGLGLAICKRLAERMDGDICASSRPGAGSTFRVTLWLALGESARSGTALASTALQPLPEAYHGARVLVVDDHPLNREIVEALLGAVGITPVMASNGQEAVDRLRMSDASAFDLVLMDIQMPVMDGYSATRELRSRAGFEALPIIAMTAHIMEHEKGLQRAAGMSDFIGKPFDHPTFYRTLAKWIPVHKQRQAATAMDALPPATGSQGMPAWPALGAIDSAAGLARFAGNAARYRHWLRDLADQGGSEVRKIEQAMATGQREQACQLAHALAGRVGMLGITSAQAFALQVEAAASRGEAADAAIIHLAAAVDEASEQIRQALGSDAADGTPLADLAAPPPAGPPPASILALLRLLETADGDSERAIHDCLAELGETAWSATLRATLARVRNFDFDAARRLFPDHETASNPDGTS</sequence>
<dbReference type="Proteomes" id="UP000886469">
    <property type="component" value="Unassembled WGS sequence"/>
</dbReference>
<keyword evidence="7 15" id="KW-0812">Transmembrane</keyword>
<evidence type="ECO:0000259" key="19">
    <source>
        <dbReference type="PROSITE" id="PS50894"/>
    </source>
</evidence>
<proteinExistence type="predicted"/>
<dbReference type="SUPFAM" id="SSF55874">
    <property type="entry name" value="ATPase domain of HSP90 chaperone/DNA topoisomerase II/histidine kinase"/>
    <property type="match status" value="1"/>
</dbReference>
<keyword evidence="10" id="KW-0902">Two-component regulatory system</keyword>
<keyword evidence="9 15" id="KW-1133">Transmembrane helix</keyword>
<organism evidence="20 21">
    <name type="scientific">Candidatus Accumulibacter contiguus</name>
    <dbReference type="NCBI Taxonomy" id="2954381"/>
    <lineage>
        <taxon>Bacteria</taxon>
        <taxon>Pseudomonadati</taxon>
        <taxon>Pseudomonadota</taxon>
        <taxon>Betaproteobacteria</taxon>
        <taxon>Candidatus Accumulibacter</taxon>
    </lineage>
</organism>
<evidence type="ECO:0000256" key="5">
    <source>
        <dbReference type="ARBA" id="ARBA00022553"/>
    </source>
</evidence>
<comment type="caution">
    <text evidence="20">The sequence shown here is derived from an EMBL/GenBank/DDBJ whole genome shotgun (WGS) entry which is preliminary data.</text>
</comment>
<keyword evidence="11 15" id="KW-0472">Membrane</keyword>
<dbReference type="CDD" id="cd17546">
    <property type="entry name" value="REC_hyHK_CKI1_RcsC-like"/>
    <property type="match status" value="1"/>
</dbReference>
<dbReference type="EC" id="2.7.13.3" evidence="3"/>